<dbReference type="GeneID" id="36573171"/>
<dbReference type="InParanoid" id="A0A2T3AZG3"/>
<dbReference type="EMBL" id="KZ679012">
    <property type="protein sequence ID" value="PSS16549.1"/>
    <property type="molecule type" value="Genomic_DNA"/>
</dbReference>
<proteinExistence type="predicted"/>
<keyword evidence="2" id="KW-1185">Reference proteome</keyword>
<sequence>MVELTTFARKYGVRPEHEDQWGLFYLYGKSGYTPTVAQNILTTAYEQDIEEKRELYQRDCLLFGFNARELELMGALPDPDAQPTVITGPIHPILDRDRWEPYRLFRSELLMAPLNLPVEHYSLGNDNTGIWAASNPVVWRVLDPVLRLVTKFLSNFHVLPWLHAFLTGEFKRVPEHLDTRSMEDKQRDGPVWTFNRRNPPQIFDQTTMQNTLKYLENLGKKLSLGISKGFCDPRTNIEIPGQRFLCACATSSRFPKRDKLDELENVEIYMSHEALEPLLRNDMSPSEILAEQFVLAASFLHEIGVSCPPPPALPLR</sequence>
<protein>
    <submittedName>
        <fullName evidence="1">Uncharacterized protein</fullName>
    </submittedName>
</protein>
<reference evidence="1 2" key="1">
    <citation type="journal article" date="2018" name="New Phytol.">
        <title>Comparative genomics and transcriptomics depict ericoid mycorrhizal fungi as versatile saprotrophs and plant mutualists.</title>
        <authorList>
            <person name="Martino E."/>
            <person name="Morin E."/>
            <person name="Grelet G.A."/>
            <person name="Kuo A."/>
            <person name="Kohler A."/>
            <person name="Daghino S."/>
            <person name="Barry K.W."/>
            <person name="Cichocki N."/>
            <person name="Clum A."/>
            <person name="Dockter R.B."/>
            <person name="Hainaut M."/>
            <person name="Kuo R.C."/>
            <person name="LaButti K."/>
            <person name="Lindahl B.D."/>
            <person name="Lindquist E.A."/>
            <person name="Lipzen A."/>
            <person name="Khouja H.R."/>
            <person name="Magnuson J."/>
            <person name="Murat C."/>
            <person name="Ohm R.A."/>
            <person name="Singer S.W."/>
            <person name="Spatafora J.W."/>
            <person name="Wang M."/>
            <person name="Veneault-Fourrey C."/>
            <person name="Henrissat B."/>
            <person name="Grigoriev I.V."/>
            <person name="Martin F.M."/>
            <person name="Perotto S."/>
        </authorList>
    </citation>
    <scope>NUCLEOTIDE SEQUENCE [LARGE SCALE GENOMIC DNA]</scope>
    <source>
        <strain evidence="1 2">ATCC 22711</strain>
    </source>
</reference>
<evidence type="ECO:0000313" key="2">
    <source>
        <dbReference type="Proteomes" id="UP000241818"/>
    </source>
</evidence>
<gene>
    <name evidence="1" type="ORF">M430DRAFT_245597</name>
</gene>
<dbReference type="Proteomes" id="UP000241818">
    <property type="component" value="Unassembled WGS sequence"/>
</dbReference>
<dbReference type="OrthoDB" id="10254945at2759"/>
<dbReference type="RefSeq" id="XP_024720057.1">
    <property type="nucleotide sequence ID" value="XM_024865090.1"/>
</dbReference>
<name>A0A2T3AZG3_AMORE</name>
<accession>A0A2T3AZG3</accession>
<organism evidence="1 2">
    <name type="scientific">Amorphotheca resinae ATCC 22711</name>
    <dbReference type="NCBI Taxonomy" id="857342"/>
    <lineage>
        <taxon>Eukaryota</taxon>
        <taxon>Fungi</taxon>
        <taxon>Dikarya</taxon>
        <taxon>Ascomycota</taxon>
        <taxon>Pezizomycotina</taxon>
        <taxon>Leotiomycetes</taxon>
        <taxon>Helotiales</taxon>
        <taxon>Amorphothecaceae</taxon>
        <taxon>Amorphotheca</taxon>
    </lineage>
</organism>
<evidence type="ECO:0000313" key="1">
    <source>
        <dbReference type="EMBL" id="PSS16549.1"/>
    </source>
</evidence>
<dbReference type="AlphaFoldDB" id="A0A2T3AZG3"/>